<dbReference type="FunFam" id="3.30.565.10:FF:000038">
    <property type="entry name" value="Sensor-like histidine kinase"/>
    <property type="match status" value="1"/>
</dbReference>
<keyword evidence="10" id="KW-1185">Reference proteome</keyword>
<organism evidence="9 10">
    <name type="scientific">Streptomyces hainanensis</name>
    <dbReference type="NCBI Taxonomy" id="402648"/>
    <lineage>
        <taxon>Bacteria</taxon>
        <taxon>Bacillati</taxon>
        <taxon>Actinomycetota</taxon>
        <taxon>Actinomycetes</taxon>
        <taxon>Kitasatosporales</taxon>
        <taxon>Streptomycetaceae</taxon>
        <taxon>Streptomyces</taxon>
    </lineage>
</organism>
<feature type="domain" description="NIT" evidence="8">
    <location>
        <begin position="98"/>
        <end position="344"/>
    </location>
</feature>
<feature type="non-terminal residue" evidence="9">
    <location>
        <position position="756"/>
    </location>
</feature>
<reference evidence="9 10" key="1">
    <citation type="submission" date="2019-03" db="EMBL/GenBank/DDBJ databases">
        <title>Draft genome sequences of novel Actinobacteria.</title>
        <authorList>
            <person name="Sahin N."/>
            <person name="Ay H."/>
            <person name="Saygin H."/>
        </authorList>
    </citation>
    <scope>NUCLEOTIDE SEQUENCE [LARGE SCALE GENOMIC DNA]</scope>
    <source>
        <strain evidence="9 10">DSM 41900</strain>
    </source>
</reference>
<evidence type="ECO:0000256" key="4">
    <source>
        <dbReference type="ARBA" id="ARBA00022679"/>
    </source>
</evidence>
<feature type="region of interest" description="Disordered" evidence="6">
    <location>
        <begin position="1"/>
        <end position="26"/>
    </location>
</feature>
<proteinExistence type="predicted"/>
<protein>
    <recommendedName>
        <fullName evidence="2">histidine kinase</fullName>
        <ecNumber evidence="2">2.7.13.3</ecNumber>
    </recommendedName>
</protein>
<dbReference type="SMART" id="SM00387">
    <property type="entry name" value="HATPase_c"/>
    <property type="match status" value="1"/>
</dbReference>
<evidence type="ECO:0000256" key="3">
    <source>
        <dbReference type="ARBA" id="ARBA00022553"/>
    </source>
</evidence>
<gene>
    <name evidence="9" type="ORF">E1283_28160</name>
</gene>
<accession>A0A4R4SUS3</accession>
<dbReference type="PANTHER" id="PTHR45436">
    <property type="entry name" value="SENSOR HISTIDINE KINASE YKOH"/>
    <property type="match status" value="1"/>
</dbReference>
<dbReference type="GO" id="GO:0000160">
    <property type="term" value="P:phosphorelay signal transduction system"/>
    <property type="evidence" value="ECO:0007669"/>
    <property type="project" value="TreeGrafter"/>
</dbReference>
<evidence type="ECO:0000256" key="2">
    <source>
        <dbReference type="ARBA" id="ARBA00012438"/>
    </source>
</evidence>
<keyword evidence="4" id="KW-0808">Transferase</keyword>
<evidence type="ECO:0000313" key="10">
    <source>
        <dbReference type="Proteomes" id="UP000295345"/>
    </source>
</evidence>
<keyword evidence="7" id="KW-0472">Membrane</keyword>
<dbReference type="InterPro" id="IPR013587">
    <property type="entry name" value="Nitrate/nitrite_sensing"/>
</dbReference>
<dbReference type="GO" id="GO:0005886">
    <property type="term" value="C:plasma membrane"/>
    <property type="evidence" value="ECO:0007669"/>
    <property type="project" value="TreeGrafter"/>
</dbReference>
<dbReference type="EC" id="2.7.13.3" evidence="2"/>
<dbReference type="EMBL" id="SMKI01000400">
    <property type="protein sequence ID" value="TDC67891.1"/>
    <property type="molecule type" value="Genomic_DNA"/>
</dbReference>
<evidence type="ECO:0000313" key="9">
    <source>
        <dbReference type="EMBL" id="TDC67891.1"/>
    </source>
</evidence>
<evidence type="ECO:0000256" key="6">
    <source>
        <dbReference type="SAM" id="MobiDB-lite"/>
    </source>
</evidence>
<dbReference type="InterPro" id="IPR003594">
    <property type="entry name" value="HATPase_dom"/>
</dbReference>
<dbReference type="PANTHER" id="PTHR45436:SF5">
    <property type="entry name" value="SENSOR HISTIDINE KINASE TRCS"/>
    <property type="match status" value="1"/>
</dbReference>
<keyword evidence="7" id="KW-1133">Transmembrane helix</keyword>
<dbReference type="AlphaFoldDB" id="A0A4R4SUS3"/>
<comment type="caution">
    <text evidence="9">The sequence shown here is derived from an EMBL/GenBank/DDBJ whole genome shotgun (WGS) entry which is preliminary data.</text>
</comment>
<dbReference type="Pfam" id="PF02518">
    <property type="entry name" value="HATPase_c"/>
    <property type="match status" value="1"/>
</dbReference>
<feature type="region of interest" description="Disordered" evidence="6">
    <location>
        <begin position="669"/>
        <end position="756"/>
    </location>
</feature>
<feature type="transmembrane region" description="Helical" evidence="7">
    <location>
        <begin position="57"/>
        <end position="75"/>
    </location>
</feature>
<evidence type="ECO:0000256" key="7">
    <source>
        <dbReference type="SAM" id="Phobius"/>
    </source>
</evidence>
<feature type="compositionally biased region" description="Basic and acidic residues" evidence="6">
    <location>
        <begin position="669"/>
        <end position="688"/>
    </location>
</feature>
<evidence type="ECO:0000256" key="1">
    <source>
        <dbReference type="ARBA" id="ARBA00000085"/>
    </source>
</evidence>
<dbReference type="Proteomes" id="UP000295345">
    <property type="component" value="Unassembled WGS sequence"/>
</dbReference>
<dbReference type="OrthoDB" id="4652229at2"/>
<name>A0A4R4SUS3_9ACTN</name>
<keyword evidence="7" id="KW-0812">Transmembrane</keyword>
<dbReference type="InterPro" id="IPR036890">
    <property type="entry name" value="HATPase_C_sf"/>
</dbReference>
<keyword evidence="5 9" id="KW-0418">Kinase</keyword>
<feature type="compositionally biased region" description="Basic and acidic residues" evidence="6">
    <location>
        <begin position="715"/>
        <end position="739"/>
    </location>
</feature>
<dbReference type="GO" id="GO:0004673">
    <property type="term" value="F:protein histidine kinase activity"/>
    <property type="evidence" value="ECO:0007669"/>
    <property type="project" value="UniProtKB-EC"/>
</dbReference>
<dbReference type="Gene3D" id="3.30.565.10">
    <property type="entry name" value="Histidine kinase-like ATPase, C-terminal domain"/>
    <property type="match status" value="1"/>
</dbReference>
<dbReference type="PROSITE" id="PS50906">
    <property type="entry name" value="NIT"/>
    <property type="match status" value="1"/>
</dbReference>
<dbReference type="InterPro" id="IPR010910">
    <property type="entry name" value="Nitrate/nitrite_sensing_bac"/>
</dbReference>
<dbReference type="SUPFAM" id="SSF55874">
    <property type="entry name" value="ATPase domain of HSP90 chaperone/DNA topoisomerase II/histidine kinase"/>
    <property type="match status" value="1"/>
</dbReference>
<dbReference type="InterPro" id="IPR050428">
    <property type="entry name" value="TCS_sensor_his_kinase"/>
</dbReference>
<evidence type="ECO:0000259" key="8">
    <source>
        <dbReference type="PROSITE" id="PS50906"/>
    </source>
</evidence>
<keyword evidence="3" id="KW-0597">Phosphoprotein</keyword>
<dbReference type="Pfam" id="PF08376">
    <property type="entry name" value="NIT"/>
    <property type="match status" value="1"/>
</dbReference>
<evidence type="ECO:0000256" key="5">
    <source>
        <dbReference type="ARBA" id="ARBA00022777"/>
    </source>
</evidence>
<comment type="catalytic activity">
    <reaction evidence="1">
        <text>ATP + protein L-histidine = ADP + protein N-phospho-L-histidine.</text>
        <dbReference type="EC" id="2.7.13.3"/>
    </reaction>
</comment>
<sequence>MGRSASGQLLAPPGRYPGGGRGTGSRLALAVAGTPASSHGTQGEGMGFRGKSIRRKTGALVLVPLLSLVSVWAFAATDAVGEARSVGAASDAASALGDPTREVALAAQRERRQTLVYLGDPRRADSLSELREIRQETDQAATLARHGAAEARGGLRTSARERLDRMVSALDGLDQLRGQVESNTISRTGALDAYGDVVALAFRVQSSLQPVDDPDLDRHGRAVVGLAQARESLSAEDALIAGALAAGRTSEGELRALADRMAQRELAYDTHLPDLTLEDRQAHEAFWDSGTGRILASAEESLLQGSTAAVQADTWQETGASALDQLAELGREADQRYQDRLDPRTSDAAVRAWLMGGLGLVAVVVSAAVALRVGRDLSGDLRGLAREATDAAEVRLPGVTRRLAAGEHVDVETEAPRLEYGPDEFGRIGRSLNTLQREAVSAAVQRAHTRRGMSEVFVNLARRSQVLLHRQLSLLDGLEGRTADSANLADIVRLNHLATRMRRHADGLVLLSGAAPARQWRKPEQLMDVVRAAVDEVEDFERVEVRRLPALAVSGGAVADLVHLVAELLENATLFSPPHTAVQVDGERVPHGFTLEIHDRGLGMTADALREANRRLADPPEFEPSDTDRIGLFVVARLAARHGIRVSLRDSPYGGTTAVALVPGELLTETRELPGERDRLPGRPERPALRGGPVELEAPVGAPDMVLGPAVPEPRAPEPSEHEAHPAEHGPAREDDGRHAAPGLPRRHRTPVLVAD</sequence>